<gene>
    <name evidence="3" type="ORF">PSEWESI4_04463</name>
</gene>
<feature type="compositionally biased region" description="Pro residues" evidence="1">
    <location>
        <begin position="61"/>
        <end position="75"/>
    </location>
</feature>
<dbReference type="EMBL" id="CAJFCI010000080">
    <property type="protein sequence ID" value="CAD5110146.1"/>
    <property type="molecule type" value="Genomic_DNA"/>
</dbReference>
<keyword evidence="4" id="KW-1185">Reference proteome</keyword>
<proteinExistence type="predicted"/>
<evidence type="ECO:0000313" key="4">
    <source>
        <dbReference type="Proteomes" id="UP000583387"/>
    </source>
</evidence>
<evidence type="ECO:0000256" key="2">
    <source>
        <dbReference type="SAM" id="SignalP"/>
    </source>
</evidence>
<dbReference type="PROSITE" id="PS51257">
    <property type="entry name" value="PROKAR_LIPOPROTEIN"/>
    <property type="match status" value="1"/>
</dbReference>
<comment type="caution">
    <text evidence="3">The sequence shown here is derived from an EMBL/GenBank/DDBJ whole genome shotgun (WGS) entry which is preliminary data.</text>
</comment>
<evidence type="ECO:0000256" key="1">
    <source>
        <dbReference type="SAM" id="MobiDB-lite"/>
    </source>
</evidence>
<reference evidence="3 4" key="1">
    <citation type="submission" date="2020-08" db="EMBL/GenBank/DDBJ databases">
        <authorList>
            <person name="Criscuolo A."/>
        </authorList>
    </citation>
    <scope>NUCLEOTIDE SEQUENCE [LARGE SCALE GENOMIC DNA]</scope>
    <source>
        <strain evidence="3">CIP111764</strain>
    </source>
</reference>
<feature type="signal peptide" evidence="2">
    <location>
        <begin position="1"/>
        <end position="19"/>
    </location>
</feature>
<dbReference type="AlphaFoldDB" id="A0A7U7ESD6"/>
<accession>A0A7U7ESD6</accession>
<feature type="chain" id="PRO_5030550886" description="Lipoprotein" evidence="2">
    <location>
        <begin position="20"/>
        <end position="173"/>
    </location>
</feature>
<protein>
    <recommendedName>
        <fullName evidence="5">Lipoprotein</fullName>
    </recommendedName>
</protein>
<keyword evidence="2" id="KW-0732">Signal</keyword>
<evidence type="ECO:0000313" key="3">
    <source>
        <dbReference type="EMBL" id="CAD5110146.1"/>
    </source>
</evidence>
<feature type="region of interest" description="Disordered" evidence="1">
    <location>
        <begin position="22"/>
        <end position="106"/>
    </location>
</feature>
<feature type="compositionally biased region" description="Pro residues" evidence="1">
    <location>
        <begin position="28"/>
        <end position="54"/>
    </location>
</feature>
<dbReference type="Proteomes" id="UP000583387">
    <property type="component" value="Unassembled WGS sequence"/>
</dbReference>
<organism evidence="3 4">
    <name type="scientific">Zestomonas carbonaria</name>
    <dbReference type="NCBI Taxonomy" id="2762745"/>
    <lineage>
        <taxon>Bacteria</taxon>
        <taxon>Pseudomonadati</taxon>
        <taxon>Pseudomonadota</taxon>
        <taxon>Gammaproteobacteria</taxon>
        <taxon>Pseudomonadales</taxon>
        <taxon>Pseudomonadaceae</taxon>
        <taxon>Zestomonas</taxon>
    </lineage>
</organism>
<sequence>MMKRILRPLSLAVALALLAACGEDAPPDPKIPPSAPVPKPPVVKPATPVLPPASPESSKPPAKPGAPRTPKPETQPPAKDRPTPKTPGFEPRTAPARVDSTAGLDLSLPRELVETLSPEESLPDSKPLLPELFAPKPAVQGPYQLSGKLLTNDQSDDYWQSVEGAQLQIEIRN</sequence>
<name>A0A7U7ESD6_9GAMM</name>
<evidence type="ECO:0008006" key="5">
    <source>
        <dbReference type="Google" id="ProtNLM"/>
    </source>
</evidence>